<feature type="compositionally biased region" description="Basic residues" evidence="1">
    <location>
        <begin position="9"/>
        <end position="19"/>
    </location>
</feature>
<feature type="compositionally biased region" description="Basic residues" evidence="1">
    <location>
        <begin position="34"/>
        <end position="77"/>
    </location>
</feature>
<sequence>MAADILPARNKRLARRKKPPAHETNERQRPVSRERRRARVPARRRRRRHKLSVPAHKRKLAAGRKRGGHRPAHRLLRHQLPERHRAQKTQAQPGQGQVHPGAGVRDEADVVGPPRQNENQHRVRVRQRRGQAGPGAPAQTRP</sequence>
<feature type="non-terminal residue" evidence="2">
    <location>
        <position position="142"/>
    </location>
</feature>
<proteinExistence type="predicted"/>
<keyword evidence="3" id="KW-1185">Reference proteome</keyword>
<dbReference type="EMBL" id="REGN01001544">
    <property type="protein sequence ID" value="RNA33985.1"/>
    <property type="molecule type" value="Genomic_DNA"/>
</dbReference>
<feature type="compositionally biased region" description="Low complexity" evidence="1">
    <location>
        <begin position="130"/>
        <end position="142"/>
    </location>
</feature>
<organism evidence="2 3">
    <name type="scientific">Brachionus plicatilis</name>
    <name type="common">Marine rotifer</name>
    <name type="synonym">Brachionus muelleri</name>
    <dbReference type="NCBI Taxonomy" id="10195"/>
    <lineage>
        <taxon>Eukaryota</taxon>
        <taxon>Metazoa</taxon>
        <taxon>Spiralia</taxon>
        <taxon>Gnathifera</taxon>
        <taxon>Rotifera</taxon>
        <taxon>Eurotatoria</taxon>
        <taxon>Monogononta</taxon>
        <taxon>Pseudotrocha</taxon>
        <taxon>Ploima</taxon>
        <taxon>Brachionidae</taxon>
        <taxon>Brachionus</taxon>
    </lineage>
</organism>
<feature type="region of interest" description="Disordered" evidence="1">
    <location>
        <begin position="1"/>
        <end position="142"/>
    </location>
</feature>
<gene>
    <name evidence="2" type="ORF">BpHYR1_013876</name>
</gene>
<dbReference type="Proteomes" id="UP000276133">
    <property type="component" value="Unassembled WGS sequence"/>
</dbReference>
<dbReference type="AlphaFoldDB" id="A0A3M7SE96"/>
<name>A0A3M7SE96_BRAPC</name>
<accession>A0A3M7SE96</accession>
<reference evidence="2 3" key="1">
    <citation type="journal article" date="2018" name="Sci. Rep.">
        <title>Genomic signatures of local adaptation to the degree of environmental predictability in rotifers.</title>
        <authorList>
            <person name="Franch-Gras L."/>
            <person name="Hahn C."/>
            <person name="Garcia-Roger E.M."/>
            <person name="Carmona M.J."/>
            <person name="Serra M."/>
            <person name="Gomez A."/>
        </authorList>
    </citation>
    <scope>NUCLEOTIDE SEQUENCE [LARGE SCALE GENOMIC DNA]</scope>
    <source>
        <strain evidence="2">HYR1</strain>
    </source>
</reference>
<comment type="caution">
    <text evidence="2">The sequence shown here is derived from an EMBL/GenBank/DDBJ whole genome shotgun (WGS) entry which is preliminary data.</text>
</comment>
<protein>
    <submittedName>
        <fullName evidence="2">Uncharacterized protein</fullName>
    </submittedName>
</protein>
<evidence type="ECO:0000256" key="1">
    <source>
        <dbReference type="SAM" id="MobiDB-lite"/>
    </source>
</evidence>
<evidence type="ECO:0000313" key="2">
    <source>
        <dbReference type="EMBL" id="RNA33985.1"/>
    </source>
</evidence>
<feature type="compositionally biased region" description="Basic and acidic residues" evidence="1">
    <location>
        <begin position="20"/>
        <end position="33"/>
    </location>
</feature>
<evidence type="ECO:0000313" key="3">
    <source>
        <dbReference type="Proteomes" id="UP000276133"/>
    </source>
</evidence>